<reference evidence="2 3" key="1">
    <citation type="submission" date="2016-04" db="EMBL/GenBank/DDBJ databases">
        <title>Draft genome of Fonsecaea erecta CBS 125763.</title>
        <authorList>
            <person name="Weiss V.A."/>
            <person name="Vicente V.A."/>
            <person name="Raittz R.T."/>
            <person name="Moreno L.F."/>
            <person name="De Souza E.M."/>
            <person name="Pedrosa F.O."/>
            <person name="Steffens M.B."/>
            <person name="Faoro H."/>
            <person name="Tadra-Sfeir M.Z."/>
            <person name="Najafzadeh M.J."/>
            <person name="Felipe M.S."/>
            <person name="Teixeira M."/>
            <person name="Sun J."/>
            <person name="Xi L."/>
            <person name="Gomes R."/>
            <person name="De Azevedo C.M."/>
            <person name="Salgado C.G."/>
            <person name="Da Silva M.B."/>
            <person name="Nascimento M.F."/>
            <person name="Queiroz-Telles F."/>
            <person name="Attili D.S."/>
            <person name="Gorbushina A."/>
        </authorList>
    </citation>
    <scope>NUCLEOTIDE SEQUENCE [LARGE SCALE GENOMIC DNA]</scope>
    <source>
        <strain evidence="2 3">CBS 125763</strain>
    </source>
</reference>
<evidence type="ECO:0000313" key="2">
    <source>
        <dbReference type="EMBL" id="OAP59383.1"/>
    </source>
</evidence>
<dbReference type="OrthoDB" id="3355480at2759"/>
<proteinExistence type="predicted"/>
<dbReference type="InterPro" id="IPR023213">
    <property type="entry name" value="CAT-like_dom_sf"/>
</dbReference>
<comment type="caution">
    <text evidence="2">The sequence shown here is derived from an EMBL/GenBank/DDBJ whole genome shotgun (WGS) entry which is preliminary data.</text>
</comment>
<protein>
    <recommendedName>
        <fullName evidence="4">Condensation domain-containing protein</fullName>
    </recommendedName>
</protein>
<evidence type="ECO:0000313" key="3">
    <source>
        <dbReference type="Proteomes" id="UP000078343"/>
    </source>
</evidence>
<dbReference type="GeneID" id="30010849"/>
<name>A0A178ZJL8_9EURO</name>
<accession>A0A178ZJL8</accession>
<evidence type="ECO:0008006" key="4">
    <source>
        <dbReference type="Google" id="ProtNLM"/>
    </source>
</evidence>
<evidence type="ECO:0000256" key="1">
    <source>
        <dbReference type="SAM" id="MobiDB-lite"/>
    </source>
</evidence>
<gene>
    <name evidence="2" type="ORF">AYL99_06681</name>
</gene>
<feature type="compositionally biased region" description="Low complexity" evidence="1">
    <location>
        <begin position="535"/>
        <end position="553"/>
    </location>
</feature>
<sequence length="641" mass="71058">MSSAAPEQPPPWLESYATDRHDWHQTTTKDNNSNSRVVHYRRIGIVESLFHTDGTDFEGRADLTMHLHVEMRTSLSPDALRARILLAWSVMRQKHILLSARVAKAVDVPGAIQSSSSFHPEDRVYVFEPSRDPGAMLHEAMKHAVFVGDHYPDVDVDEFFIHTLNVRRCIDETQALSRLYVMPIESDDDTTTTISGLHQVHLMFIAGHEIVDGLTSMRWMSSFIDLLNQSAQRLSAEAARLCTASPVDRLPPAQESLYPPVKGSPARQRWSWLLTRILRHTRQPPPASFQNPLRRQTSLPQATPLKSKFSRVLDYTQTPPLNTFPLRASLGPASTRRLSRICRQARISIGSGCFALVALVMMGFEERRHPGVPTHERLPFVGSFPVNPRPFLGGVSTTGKEDSLMLAFSDGITLPFLPATNLDLEGRLRLLGKQAHRQLRRYQKRPRSLEEEAHLGSRSPSQLLPQLYLSTLEYLARKSPSARKRGWNVQGAYPARASRTLATCGVSSVGARGTIIAAGKYDTRGQRGGREESRQGSLSPAERQQGAGAETGAGARDVVADFRNLHTTVRARDGEFLVGVVGDGDSLMFGVSYDGCAIDSGLAGEWKRVMESILEEEHNDPAAATRGTTPKMLTAFSSHKL</sequence>
<dbReference type="STRING" id="1367422.A0A178ZJL8"/>
<dbReference type="PANTHER" id="PTHR28037:SF1">
    <property type="entry name" value="ALCOHOL O-ACETYLTRANSFERASE 1-RELATED"/>
    <property type="match status" value="1"/>
</dbReference>
<organism evidence="2 3">
    <name type="scientific">Fonsecaea erecta</name>
    <dbReference type="NCBI Taxonomy" id="1367422"/>
    <lineage>
        <taxon>Eukaryota</taxon>
        <taxon>Fungi</taxon>
        <taxon>Dikarya</taxon>
        <taxon>Ascomycota</taxon>
        <taxon>Pezizomycotina</taxon>
        <taxon>Eurotiomycetes</taxon>
        <taxon>Chaetothyriomycetidae</taxon>
        <taxon>Chaetothyriales</taxon>
        <taxon>Herpotrichiellaceae</taxon>
        <taxon>Fonsecaea</taxon>
    </lineage>
</organism>
<dbReference type="AlphaFoldDB" id="A0A178ZJL8"/>
<dbReference type="PANTHER" id="PTHR28037">
    <property type="entry name" value="ALCOHOL O-ACETYLTRANSFERASE 1-RELATED"/>
    <property type="match status" value="1"/>
</dbReference>
<feature type="compositionally biased region" description="Basic and acidic residues" evidence="1">
    <location>
        <begin position="521"/>
        <end position="534"/>
    </location>
</feature>
<keyword evidence="3" id="KW-1185">Reference proteome</keyword>
<feature type="region of interest" description="Disordered" evidence="1">
    <location>
        <begin position="520"/>
        <end position="553"/>
    </location>
</feature>
<dbReference type="Gene3D" id="3.30.559.10">
    <property type="entry name" value="Chloramphenicol acetyltransferase-like domain"/>
    <property type="match status" value="1"/>
</dbReference>
<dbReference type="Proteomes" id="UP000078343">
    <property type="component" value="Unassembled WGS sequence"/>
</dbReference>
<dbReference type="InterPro" id="IPR052058">
    <property type="entry name" value="Alcohol_O-acetyltransferase"/>
</dbReference>
<dbReference type="RefSeq" id="XP_018692750.1">
    <property type="nucleotide sequence ID" value="XM_018838190.1"/>
</dbReference>
<dbReference type="EMBL" id="LVYI01000005">
    <property type="protein sequence ID" value="OAP59383.1"/>
    <property type="molecule type" value="Genomic_DNA"/>
</dbReference>